<gene>
    <name evidence="2" type="ORF">A3K90_04750</name>
</gene>
<name>A0A165LMQ3_PELLU</name>
<evidence type="ECO:0000256" key="1">
    <source>
        <dbReference type="SAM" id="Coils"/>
    </source>
</evidence>
<proteinExistence type="predicted"/>
<dbReference type="PANTHER" id="PTHR33215">
    <property type="entry name" value="PROTEIN DISTAL ANTENNA"/>
    <property type="match status" value="1"/>
</dbReference>
<dbReference type="InterPro" id="IPR002514">
    <property type="entry name" value="Transposase_8"/>
</dbReference>
<dbReference type="Gene3D" id="1.10.10.60">
    <property type="entry name" value="Homeodomain-like"/>
    <property type="match status" value="1"/>
</dbReference>
<evidence type="ECO:0008006" key="4">
    <source>
        <dbReference type="Google" id="ProtNLM"/>
    </source>
</evidence>
<comment type="caution">
    <text evidence="2">The sequence shown here is derived from an EMBL/GenBank/DDBJ whole genome shotgun (WGS) entry which is preliminary data.</text>
</comment>
<organism evidence="2 3">
    <name type="scientific">Pelodictyon luteolum</name>
    <dbReference type="NCBI Taxonomy" id="1100"/>
    <lineage>
        <taxon>Bacteria</taxon>
        <taxon>Pseudomonadati</taxon>
        <taxon>Chlorobiota</taxon>
        <taxon>Chlorobiia</taxon>
        <taxon>Chlorobiales</taxon>
        <taxon>Chlorobiaceae</taxon>
        <taxon>Chlorobium/Pelodictyon group</taxon>
        <taxon>Pelodictyon</taxon>
    </lineage>
</organism>
<protein>
    <recommendedName>
        <fullName evidence="4">Transposase</fullName>
    </recommendedName>
</protein>
<reference evidence="2 3" key="1">
    <citation type="submission" date="2016-03" db="EMBL/GenBank/DDBJ databases">
        <title>Speciation and ecological success in dimly lit waters: horizontal gene transfer in a green sulfur bacteria bloom unveiled by metagenomic assembly.</title>
        <authorList>
            <person name="Llorens-Mares T."/>
            <person name="Liu Z."/>
            <person name="Allen L.Z."/>
            <person name="Rusch D.B."/>
            <person name="Craig M.T."/>
            <person name="Dupont C.L."/>
            <person name="Bryant D.A."/>
            <person name="Casamayor E.O."/>
        </authorList>
    </citation>
    <scope>NUCLEOTIDE SEQUENCE [LARGE SCALE GENOMIC DNA]</scope>
    <source>
        <strain evidence="2">CIII</strain>
    </source>
</reference>
<dbReference type="InterPro" id="IPR051839">
    <property type="entry name" value="RD_transcriptional_regulator"/>
</dbReference>
<dbReference type="Pfam" id="PF01527">
    <property type="entry name" value="HTH_Tnp_1"/>
    <property type="match status" value="1"/>
</dbReference>
<dbReference type="GO" id="GO:0004803">
    <property type="term" value="F:transposase activity"/>
    <property type="evidence" value="ECO:0007669"/>
    <property type="project" value="InterPro"/>
</dbReference>
<dbReference type="SUPFAM" id="SSF46689">
    <property type="entry name" value="Homeodomain-like"/>
    <property type="match status" value="1"/>
</dbReference>
<dbReference type="PANTHER" id="PTHR33215:SF13">
    <property type="entry name" value="PROTEIN DISTAL ANTENNA"/>
    <property type="match status" value="1"/>
</dbReference>
<evidence type="ECO:0000313" key="2">
    <source>
        <dbReference type="EMBL" id="KZK74227.1"/>
    </source>
</evidence>
<dbReference type="GO" id="GO:0006313">
    <property type="term" value="P:DNA transposition"/>
    <property type="evidence" value="ECO:0007669"/>
    <property type="project" value="InterPro"/>
</dbReference>
<keyword evidence="1" id="KW-0175">Coiled coil</keyword>
<evidence type="ECO:0000313" key="3">
    <source>
        <dbReference type="Proteomes" id="UP000076481"/>
    </source>
</evidence>
<feature type="coiled-coil region" evidence="1">
    <location>
        <begin position="65"/>
        <end position="92"/>
    </location>
</feature>
<dbReference type="GO" id="GO:0003677">
    <property type="term" value="F:DNA binding"/>
    <property type="evidence" value="ECO:0007669"/>
    <property type="project" value="InterPro"/>
</dbReference>
<dbReference type="AlphaFoldDB" id="A0A165LMQ3"/>
<dbReference type="RefSeq" id="WP_303681574.1">
    <property type="nucleotide sequence ID" value="NZ_LVWG01000030.1"/>
</dbReference>
<accession>A0A165LMQ3</accession>
<dbReference type="InterPro" id="IPR009057">
    <property type="entry name" value="Homeodomain-like_sf"/>
</dbReference>
<dbReference type="Proteomes" id="UP000076481">
    <property type="component" value="Unassembled WGS sequence"/>
</dbReference>
<sequence>MAPQTPRRQYDKQFKMDAVELTLKGDRTAKEVADDLGINPYVLYRWRSKYLTEKDGAFPGTGNPKDSETEKLRKLERELKIVTEEREILKKALAVFSR</sequence>
<dbReference type="EMBL" id="LVWG01000030">
    <property type="protein sequence ID" value="KZK74227.1"/>
    <property type="molecule type" value="Genomic_DNA"/>
</dbReference>